<dbReference type="PANTHER" id="PTHR37540">
    <property type="entry name" value="TRANSCRIPTION FACTOR (ACR-2), PUTATIVE-RELATED-RELATED"/>
    <property type="match status" value="1"/>
</dbReference>
<dbReference type="InParanoid" id="A0A177CZ84"/>
<keyword evidence="3" id="KW-1185">Reference proteome</keyword>
<dbReference type="OrthoDB" id="4158087at2759"/>
<proteinExistence type="predicted"/>
<organism evidence="2 3">
    <name type="scientific">Paraphaeosphaeria sporulosa</name>
    <dbReference type="NCBI Taxonomy" id="1460663"/>
    <lineage>
        <taxon>Eukaryota</taxon>
        <taxon>Fungi</taxon>
        <taxon>Dikarya</taxon>
        <taxon>Ascomycota</taxon>
        <taxon>Pezizomycotina</taxon>
        <taxon>Dothideomycetes</taxon>
        <taxon>Pleosporomycetidae</taxon>
        <taxon>Pleosporales</taxon>
        <taxon>Massarineae</taxon>
        <taxon>Didymosphaeriaceae</taxon>
        <taxon>Paraphaeosphaeria</taxon>
    </lineage>
</organism>
<dbReference type="Proteomes" id="UP000077069">
    <property type="component" value="Unassembled WGS sequence"/>
</dbReference>
<accession>A0A177CZ84</accession>
<reference evidence="2 3" key="1">
    <citation type="submission" date="2016-05" db="EMBL/GenBank/DDBJ databases">
        <title>Comparative analysis of secretome profiles of manganese(II)-oxidizing ascomycete fungi.</title>
        <authorList>
            <consortium name="DOE Joint Genome Institute"/>
            <person name="Zeiner C.A."/>
            <person name="Purvine S.O."/>
            <person name="Zink E.M."/>
            <person name="Wu S."/>
            <person name="Pasa-Tolic L."/>
            <person name="Chaput D.L."/>
            <person name="Haridas S."/>
            <person name="Grigoriev I.V."/>
            <person name="Santelli C.M."/>
            <person name="Hansel C.M."/>
        </authorList>
    </citation>
    <scope>NUCLEOTIDE SEQUENCE [LARGE SCALE GENOMIC DNA]</scope>
    <source>
        <strain evidence="2 3">AP3s5-JAC2a</strain>
    </source>
</reference>
<dbReference type="AlphaFoldDB" id="A0A177CZ84"/>
<evidence type="ECO:0008006" key="4">
    <source>
        <dbReference type="Google" id="ProtNLM"/>
    </source>
</evidence>
<name>A0A177CZ84_9PLEO</name>
<protein>
    <recommendedName>
        <fullName evidence="4">Transcription factor domain-containing protein</fullName>
    </recommendedName>
</protein>
<evidence type="ECO:0000256" key="1">
    <source>
        <dbReference type="SAM" id="MobiDB-lite"/>
    </source>
</evidence>
<feature type="compositionally biased region" description="Polar residues" evidence="1">
    <location>
        <begin position="50"/>
        <end position="62"/>
    </location>
</feature>
<gene>
    <name evidence="2" type="ORF">CC84DRAFT_161741</name>
</gene>
<feature type="region of interest" description="Disordered" evidence="1">
    <location>
        <begin position="40"/>
        <end position="62"/>
    </location>
</feature>
<dbReference type="GeneID" id="28768913"/>
<feature type="compositionally biased region" description="Basic residues" evidence="1">
    <location>
        <begin position="40"/>
        <end position="49"/>
    </location>
</feature>
<dbReference type="STRING" id="1460663.A0A177CZ84"/>
<dbReference type="RefSeq" id="XP_018043209.1">
    <property type="nucleotide sequence ID" value="XM_018185427.1"/>
</dbReference>
<dbReference type="EMBL" id="KV441548">
    <property type="protein sequence ID" value="OAG12844.1"/>
    <property type="molecule type" value="Genomic_DNA"/>
</dbReference>
<sequence length="494" mass="55624">MSRPTEPGADLPTELPFIVSFDTTKVDHATRKLIRSHVMRGRNAKRAKGKSSSTLGLAQNPANRLRRSQVELNDLQKLYTAPSPERIDARLYFIGFPDDVDPRLFRDMDQGQYRSAIDFNFTDSAKVSGVALQILFPLLAEVGFEHDKLPWLHPSARDPVALYIGAFATQSFIDRVLRQQPESNVNQVSMLHLQKGLELLRERLRGTDSEAKISDATIGAVLDLATAALFHGDADTAKQHIRGLGKMIELRGGLLALEMNPGFLMEILRCDLSIALVTGTDPVFCCGAGETTHRFPNQMMSSFDVIPNPEFLYVLSPDLAEVWLAVRKFCLLVSLAAQTRSQFHPSTIYRAMTSAMYRLLHMSFVMGSWDETVRLGLLVYTHHVFLQGQRVKLPWNPLSQAYRTHLQVCEVRPAAQRPPSQVALWLLMVGAISIFNVSEEDWLGEGLKRWTKKCHVGSWKDLQGVLKSCMWIPVLDDRIGQQTYNHHIVQRVVV</sequence>
<evidence type="ECO:0000313" key="3">
    <source>
        <dbReference type="Proteomes" id="UP000077069"/>
    </source>
</evidence>
<dbReference type="PANTHER" id="PTHR37540:SF5">
    <property type="entry name" value="TRANSCRIPTION FACTOR DOMAIN-CONTAINING PROTEIN"/>
    <property type="match status" value="1"/>
</dbReference>
<evidence type="ECO:0000313" key="2">
    <source>
        <dbReference type="EMBL" id="OAG12844.1"/>
    </source>
</evidence>